<dbReference type="InterPro" id="IPR036890">
    <property type="entry name" value="HATPase_C_sf"/>
</dbReference>
<proteinExistence type="predicted"/>
<organism evidence="1 2">
    <name type="scientific">Niabella ginsengisoli</name>
    <dbReference type="NCBI Taxonomy" id="522298"/>
    <lineage>
        <taxon>Bacteria</taxon>
        <taxon>Pseudomonadati</taxon>
        <taxon>Bacteroidota</taxon>
        <taxon>Chitinophagia</taxon>
        <taxon>Chitinophagales</taxon>
        <taxon>Chitinophagaceae</taxon>
        <taxon>Niabella</taxon>
    </lineage>
</organism>
<dbReference type="Gene3D" id="3.30.565.10">
    <property type="entry name" value="Histidine kinase-like ATPase, C-terminal domain"/>
    <property type="match status" value="1"/>
</dbReference>
<accession>A0ABS9SFJ1</accession>
<dbReference type="SUPFAM" id="SSF55874">
    <property type="entry name" value="ATPase domain of HSP90 chaperone/DNA topoisomerase II/histidine kinase"/>
    <property type="match status" value="1"/>
</dbReference>
<comment type="caution">
    <text evidence="1">The sequence shown here is derived from an EMBL/GenBank/DDBJ whole genome shotgun (WGS) entry which is preliminary data.</text>
</comment>
<sequence length="42" mass="4487">MTGTGMGLPLARSLAELQGGSLFVYTKDNLNSFVLTLPTEEN</sequence>
<gene>
    <name evidence="1" type="ORF">MKP09_03990</name>
</gene>
<reference evidence="1 2" key="1">
    <citation type="submission" date="2022-02" db="EMBL/GenBank/DDBJ databases">
        <authorList>
            <person name="Min J."/>
        </authorList>
    </citation>
    <scope>NUCLEOTIDE SEQUENCE [LARGE SCALE GENOMIC DNA]</scope>
    <source>
        <strain evidence="1 2">GR10-1</strain>
    </source>
</reference>
<name>A0ABS9SFJ1_9BACT</name>
<protein>
    <recommendedName>
        <fullName evidence="3">Histidine kinase/HSP90-like ATPase domain-containing protein</fullName>
    </recommendedName>
</protein>
<dbReference type="Proteomes" id="UP001202248">
    <property type="component" value="Unassembled WGS sequence"/>
</dbReference>
<keyword evidence="2" id="KW-1185">Reference proteome</keyword>
<evidence type="ECO:0000313" key="2">
    <source>
        <dbReference type="Proteomes" id="UP001202248"/>
    </source>
</evidence>
<evidence type="ECO:0008006" key="3">
    <source>
        <dbReference type="Google" id="ProtNLM"/>
    </source>
</evidence>
<evidence type="ECO:0000313" key="1">
    <source>
        <dbReference type="EMBL" id="MCH5597129.1"/>
    </source>
</evidence>
<dbReference type="EMBL" id="JAKWBL010000001">
    <property type="protein sequence ID" value="MCH5597129.1"/>
    <property type="molecule type" value="Genomic_DNA"/>
</dbReference>